<evidence type="ECO:0000313" key="4">
    <source>
        <dbReference type="Proteomes" id="UP001595868"/>
    </source>
</evidence>
<evidence type="ECO:0000256" key="2">
    <source>
        <dbReference type="SAM" id="Phobius"/>
    </source>
</evidence>
<accession>A0ABV8KF95</accession>
<reference evidence="4" key="1">
    <citation type="journal article" date="2019" name="Int. J. Syst. Evol. Microbiol.">
        <title>The Global Catalogue of Microorganisms (GCM) 10K type strain sequencing project: providing services to taxonomists for standard genome sequencing and annotation.</title>
        <authorList>
            <consortium name="The Broad Institute Genomics Platform"/>
            <consortium name="The Broad Institute Genome Sequencing Center for Infectious Disease"/>
            <person name="Wu L."/>
            <person name="Ma J."/>
        </authorList>
    </citation>
    <scope>NUCLEOTIDE SEQUENCE [LARGE SCALE GENOMIC DNA]</scope>
    <source>
        <strain evidence="4">2902at01</strain>
    </source>
</reference>
<feature type="transmembrane region" description="Helical" evidence="2">
    <location>
        <begin position="43"/>
        <end position="65"/>
    </location>
</feature>
<protein>
    <submittedName>
        <fullName evidence="3">Uncharacterized protein</fullName>
    </submittedName>
</protein>
<sequence>MADNYPSLLDAEFESYRATVLSRVVPAGPDAVRHTVRRRRRNTTAAAAVTALVLVAGPVVGYTLLGHDRGPAPGPAGTATPTAPASPTAGPSAGPSPTPSASPTPAVPDGRISAADLLSAQVDLPPWPAGAAGSCIADNVQLLDGRTGRVPDPASLMRLLYADVDGDGVDESVAILGCRPGESPFQQVAVFDRDEDGRIVTLGQVFRTESLQAYTGKASWIADVQPDTAGRIRVQVGDAPQTDGPARKWVQKQWRTYGWTGSGFAQVAGPTRFDPNPLFTDLRVTATDVVFVDQSPTELGWRDGSVTVTVRNTGPTDAETVELTLEFGTAKMRRTAAGWESCSTVDQRTGTLFGSVRCRLGPIRAGAQRTLKLGLENSEPQPDEGVAHVTVGRPDSANGYIPDLSFRDNSASFDFH</sequence>
<evidence type="ECO:0000256" key="1">
    <source>
        <dbReference type="SAM" id="MobiDB-lite"/>
    </source>
</evidence>
<dbReference type="EMBL" id="JBHSBN010000001">
    <property type="protein sequence ID" value="MFC4104753.1"/>
    <property type="molecule type" value="Genomic_DNA"/>
</dbReference>
<feature type="compositionally biased region" description="Pro residues" evidence="1">
    <location>
        <begin position="94"/>
        <end position="106"/>
    </location>
</feature>
<feature type="compositionally biased region" description="Low complexity" evidence="1">
    <location>
        <begin position="75"/>
        <end position="93"/>
    </location>
</feature>
<organism evidence="3 4">
    <name type="scientific">Micromonospora zhanjiangensis</name>
    <dbReference type="NCBI Taxonomy" id="1522057"/>
    <lineage>
        <taxon>Bacteria</taxon>
        <taxon>Bacillati</taxon>
        <taxon>Actinomycetota</taxon>
        <taxon>Actinomycetes</taxon>
        <taxon>Micromonosporales</taxon>
        <taxon>Micromonosporaceae</taxon>
        <taxon>Micromonospora</taxon>
    </lineage>
</organism>
<keyword evidence="2" id="KW-0812">Transmembrane</keyword>
<keyword evidence="2" id="KW-0472">Membrane</keyword>
<dbReference type="RefSeq" id="WP_377541678.1">
    <property type="nucleotide sequence ID" value="NZ_JBHSBN010000001.1"/>
</dbReference>
<keyword evidence="2" id="KW-1133">Transmembrane helix</keyword>
<feature type="region of interest" description="Disordered" evidence="1">
    <location>
        <begin position="70"/>
        <end position="110"/>
    </location>
</feature>
<dbReference type="Proteomes" id="UP001595868">
    <property type="component" value="Unassembled WGS sequence"/>
</dbReference>
<gene>
    <name evidence="3" type="ORF">ACFOX0_02205</name>
</gene>
<keyword evidence="4" id="KW-1185">Reference proteome</keyword>
<name>A0ABV8KF95_9ACTN</name>
<proteinExistence type="predicted"/>
<evidence type="ECO:0000313" key="3">
    <source>
        <dbReference type="EMBL" id="MFC4104753.1"/>
    </source>
</evidence>
<comment type="caution">
    <text evidence="3">The sequence shown here is derived from an EMBL/GenBank/DDBJ whole genome shotgun (WGS) entry which is preliminary data.</text>
</comment>